<dbReference type="NCBIfam" id="TIGR01560">
    <property type="entry name" value="put_DNA_pack"/>
    <property type="match status" value="1"/>
</dbReference>
<dbReference type="InterPro" id="IPR006450">
    <property type="entry name" value="Phage_HK97_gp6-like"/>
</dbReference>
<evidence type="ECO:0008006" key="3">
    <source>
        <dbReference type="Google" id="ProtNLM"/>
    </source>
</evidence>
<keyword evidence="2" id="KW-1185">Reference proteome</keyword>
<dbReference type="AlphaFoldDB" id="A0A327L0J2"/>
<dbReference type="InterPro" id="IPR021146">
    <property type="entry name" value="Phage_gp6-like_head-tail"/>
</dbReference>
<dbReference type="RefSeq" id="WP_111419167.1">
    <property type="nucleotide sequence ID" value="NZ_NPEX01000062.1"/>
</dbReference>
<evidence type="ECO:0000313" key="1">
    <source>
        <dbReference type="EMBL" id="RAI43981.1"/>
    </source>
</evidence>
<reference evidence="1 2" key="1">
    <citation type="submission" date="2017-07" db="EMBL/GenBank/DDBJ databases">
        <title>Draft Genome Sequences of Select Purple Nonsulfur Bacteria.</title>
        <authorList>
            <person name="Lasarre B."/>
            <person name="Mckinlay J.B."/>
        </authorList>
    </citation>
    <scope>NUCLEOTIDE SEQUENCE [LARGE SCALE GENOMIC DNA]</scope>
    <source>
        <strain evidence="1 2">DSM 5909</strain>
    </source>
</reference>
<evidence type="ECO:0000313" key="2">
    <source>
        <dbReference type="Proteomes" id="UP000249130"/>
    </source>
</evidence>
<organism evidence="1 2">
    <name type="scientific">Rhodoplanes roseus</name>
    <dbReference type="NCBI Taxonomy" id="29409"/>
    <lineage>
        <taxon>Bacteria</taxon>
        <taxon>Pseudomonadati</taxon>
        <taxon>Pseudomonadota</taxon>
        <taxon>Alphaproteobacteria</taxon>
        <taxon>Hyphomicrobiales</taxon>
        <taxon>Nitrobacteraceae</taxon>
        <taxon>Rhodoplanes</taxon>
    </lineage>
</organism>
<dbReference type="CDD" id="cd08054">
    <property type="entry name" value="gp6"/>
    <property type="match status" value="1"/>
</dbReference>
<comment type="caution">
    <text evidence="1">The sequence shown here is derived from an EMBL/GenBank/DDBJ whole genome shotgun (WGS) entry which is preliminary data.</text>
</comment>
<dbReference type="Proteomes" id="UP000249130">
    <property type="component" value="Unassembled WGS sequence"/>
</dbReference>
<proteinExistence type="predicted"/>
<dbReference type="EMBL" id="NPEX01000062">
    <property type="protein sequence ID" value="RAI43981.1"/>
    <property type="molecule type" value="Genomic_DNA"/>
</dbReference>
<sequence length="100" mass="10557">MTAANLPTLADLKAQLNITDDADDTLLTRVLGAAVGYVAKLCPDSFADTATVPEPVKHATLMHAAALYENREAATYGTGAMETAPLGFDDLIGPYRGWAF</sequence>
<protein>
    <recommendedName>
        <fullName evidence="3">DNA-packaging protein</fullName>
    </recommendedName>
</protein>
<accession>A0A327L0J2</accession>
<gene>
    <name evidence="1" type="ORF">CH341_11425</name>
</gene>
<dbReference type="OrthoDB" id="7307102at2"/>
<name>A0A327L0J2_9BRAD</name>
<dbReference type="Gene3D" id="1.10.3230.30">
    <property type="entry name" value="Phage gp6-like head-tail connector protein"/>
    <property type="match status" value="1"/>
</dbReference>
<dbReference type="Pfam" id="PF05135">
    <property type="entry name" value="Phage_connect_1"/>
    <property type="match status" value="1"/>
</dbReference>